<dbReference type="InterPro" id="IPR050952">
    <property type="entry name" value="TRIM-NHL_E3_ligases"/>
</dbReference>
<dbReference type="GO" id="GO:0061630">
    <property type="term" value="F:ubiquitin protein ligase activity"/>
    <property type="evidence" value="ECO:0007669"/>
    <property type="project" value="TreeGrafter"/>
</dbReference>
<evidence type="ECO:0000313" key="2">
    <source>
        <dbReference type="EMBL" id="PAP76677.1"/>
    </source>
</evidence>
<name>A0A271J037_9BACT</name>
<protein>
    <recommendedName>
        <fullName evidence="4">NHL repeat containing protein</fullName>
    </recommendedName>
</protein>
<dbReference type="SUPFAM" id="SSF101898">
    <property type="entry name" value="NHL repeat"/>
    <property type="match status" value="1"/>
</dbReference>
<accession>A0A271J037</accession>
<dbReference type="GO" id="GO:0043161">
    <property type="term" value="P:proteasome-mediated ubiquitin-dependent protein catabolic process"/>
    <property type="evidence" value="ECO:0007669"/>
    <property type="project" value="TreeGrafter"/>
</dbReference>
<dbReference type="EMBL" id="MQWD01000001">
    <property type="protein sequence ID" value="PAP76677.1"/>
    <property type="molecule type" value="Genomic_DNA"/>
</dbReference>
<dbReference type="Proteomes" id="UP000216339">
    <property type="component" value="Unassembled WGS sequence"/>
</dbReference>
<keyword evidence="3" id="KW-1185">Reference proteome</keyword>
<organism evidence="2 3">
    <name type="scientific">Rubrivirga marina</name>
    <dbReference type="NCBI Taxonomy" id="1196024"/>
    <lineage>
        <taxon>Bacteria</taxon>
        <taxon>Pseudomonadati</taxon>
        <taxon>Rhodothermota</taxon>
        <taxon>Rhodothermia</taxon>
        <taxon>Rhodothermales</taxon>
        <taxon>Rubricoccaceae</taxon>
        <taxon>Rubrivirga</taxon>
    </lineage>
</organism>
<dbReference type="PANTHER" id="PTHR24104:SF25">
    <property type="entry name" value="PROTEIN LIN-41"/>
    <property type="match status" value="1"/>
</dbReference>
<evidence type="ECO:0000313" key="3">
    <source>
        <dbReference type="Proteomes" id="UP000216339"/>
    </source>
</evidence>
<dbReference type="Pfam" id="PF01436">
    <property type="entry name" value="NHL"/>
    <property type="match status" value="1"/>
</dbReference>
<evidence type="ECO:0008006" key="4">
    <source>
        <dbReference type="Google" id="ProtNLM"/>
    </source>
</evidence>
<reference evidence="2 3" key="1">
    <citation type="submission" date="2016-11" db="EMBL/GenBank/DDBJ databases">
        <title>Study of marine rhodopsin-containing bacteria.</title>
        <authorList>
            <person name="Yoshizawa S."/>
            <person name="Kumagai Y."/>
            <person name="Kogure K."/>
        </authorList>
    </citation>
    <scope>NUCLEOTIDE SEQUENCE [LARGE SCALE GENOMIC DNA]</scope>
    <source>
        <strain evidence="2 3">SAORIC-28</strain>
    </source>
</reference>
<dbReference type="InterPro" id="IPR011042">
    <property type="entry name" value="6-blade_b-propeller_TolB-like"/>
</dbReference>
<dbReference type="Gene3D" id="2.120.10.30">
    <property type="entry name" value="TolB, C-terminal domain"/>
    <property type="match status" value="1"/>
</dbReference>
<sequence length="451" mass="48209">MTQDMTMPSPRTITASWLVVLAGLAVALAGCDAVLGSKSDPTTEEIFDQGQTDPTLVDDVGYVPLNPFYTQGFGGAFVRPVDVYVGYDEFVYVADDRGVHVLDLAGRPQFLLSEVAGQPLRDITAIVQDRRLDLYVAARRDTTVAGADCPSGGNPEACDLAVVYRISGLTTGTPRVADILWHPFDDGSRRFTRFETPDTYAGGTSDEDAEFTGVAVLADNRLYVTRRGPVNSTATGRPSQAFSPFNAFLQYTAEGEFVQYIRALTPDRPSLLSAYYPSDVLTFVGPPQRGSVALNEDFMIALAPPATQPDPTYGVVSVQVVETSDGTEYRVDSGRLGAAGNPDAGDGALFEAGQFVRPTSLAYAADQTGYLFVLDAGKDSLFVFNQNGIEGVAPPPGAGSTRPVRASFGGSGAGPLQFADPQGVAYYQEVVYVADTGNNRISRFRLNTDFE</sequence>
<dbReference type="AlphaFoldDB" id="A0A271J037"/>
<evidence type="ECO:0000256" key="1">
    <source>
        <dbReference type="ARBA" id="ARBA00022737"/>
    </source>
</evidence>
<dbReference type="GO" id="GO:0008270">
    <property type="term" value="F:zinc ion binding"/>
    <property type="evidence" value="ECO:0007669"/>
    <property type="project" value="UniProtKB-KW"/>
</dbReference>
<dbReference type="InterPro" id="IPR001258">
    <property type="entry name" value="NHL_repeat"/>
</dbReference>
<keyword evidence="1" id="KW-0677">Repeat</keyword>
<comment type="caution">
    <text evidence="2">The sequence shown here is derived from an EMBL/GenBank/DDBJ whole genome shotgun (WGS) entry which is preliminary data.</text>
</comment>
<proteinExistence type="predicted"/>
<dbReference type="GO" id="GO:0000209">
    <property type="term" value="P:protein polyubiquitination"/>
    <property type="evidence" value="ECO:0007669"/>
    <property type="project" value="TreeGrafter"/>
</dbReference>
<dbReference type="PANTHER" id="PTHR24104">
    <property type="entry name" value="E3 UBIQUITIN-PROTEIN LIGASE NHLRC1-RELATED"/>
    <property type="match status" value="1"/>
</dbReference>
<gene>
    <name evidence="2" type="ORF">BSZ37_09605</name>
</gene>